<sequence length="504" mass="56398">MSKDDVGCKLTSVYKHKERKPKKPHYIPRPWGKPYNYKCFQCPFTCMEKSHLYNHMKYSLCKNSLSLLIESDWPYKKGNLLHPELRLLHATESPRLRARRDEQDACDSSAAAAGDKACKEVEPDFIITDVFSLKNHVVKSREVASPDLDAKPKHCKLPKKCLANSGILMEQWKLVANGQRRSTPEVSPSCADSNIIPCYPPPAYSDYHEPQGLNLSLLGINYPLNPSLFSYLSPTVANSATTHPHLAQLPFLASTAQLMHPHASHFQPLQSPERSAFLPRFYYPLLFEHTFGSTESKMPSSKPEAQQLVVPTPPQAKPPSEPAKPGLLKVPLLKAGFPWSKGIREEVVPGLSHAAVLGQEEEEKWIGSRASSGLIPKALDQWHMEILAGQLEEPERSNESEVLPSAGAGLDHGLCKQSRPQESSVAMTNSEATTVLIGDLSKTLEEYQEVEKKLSDLAKEDTPEQKELRDQLVKIRRELYHIHQALEKATRPHEGPLDLSVKRS</sequence>
<proteinExistence type="predicted"/>
<reference evidence="2 3" key="1">
    <citation type="submission" date="2019-09" db="EMBL/GenBank/DDBJ databases">
        <title>Bird 10,000 Genomes (B10K) Project - Family phase.</title>
        <authorList>
            <person name="Zhang G."/>
        </authorList>
    </citation>
    <scope>NUCLEOTIDE SEQUENCE [LARGE SCALE GENOMIC DNA]</scope>
    <source>
        <strain evidence="2">B10K-DU-002-35</strain>
        <tissue evidence="2">Muscle</tissue>
    </source>
</reference>
<gene>
    <name evidence="2" type="primary">Prr35</name>
    <name evidence="2" type="ORF">RHICYA_R03780</name>
</gene>
<protein>
    <submittedName>
        <fullName evidence="2">PRR35 protein</fullName>
    </submittedName>
</protein>
<dbReference type="InterPro" id="IPR039064">
    <property type="entry name" value="ZNF750_Znf"/>
</dbReference>
<evidence type="ECO:0000313" key="2">
    <source>
        <dbReference type="EMBL" id="NXN97864.1"/>
    </source>
</evidence>
<dbReference type="InterPro" id="IPR039363">
    <property type="entry name" value="ZNF750"/>
</dbReference>
<feature type="domain" description="Zinc finger protein 750-like zinc finger" evidence="1">
    <location>
        <begin position="18"/>
        <end position="68"/>
    </location>
</feature>
<dbReference type="PANTHER" id="PTHR14678">
    <property type="entry name" value="PROLINE-RICH PROTEIN 35-RELATED"/>
    <property type="match status" value="1"/>
</dbReference>
<organism evidence="2 3">
    <name type="scientific">Rhinopomastus cyanomelas</name>
    <name type="common">Common scimitarbill</name>
    <dbReference type="NCBI Taxonomy" id="113115"/>
    <lineage>
        <taxon>Eukaryota</taxon>
        <taxon>Metazoa</taxon>
        <taxon>Chordata</taxon>
        <taxon>Craniata</taxon>
        <taxon>Vertebrata</taxon>
        <taxon>Euteleostomi</taxon>
        <taxon>Archelosauria</taxon>
        <taxon>Archosauria</taxon>
        <taxon>Dinosauria</taxon>
        <taxon>Saurischia</taxon>
        <taxon>Theropoda</taxon>
        <taxon>Coelurosauria</taxon>
        <taxon>Aves</taxon>
        <taxon>Neognathae</taxon>
        <taxon>Neoaves</taxon>
        <taxon>Telluraves</taxon>
        <taxon>Coraciimorphae</taxon>
        <taxon>Bucerotiformes</taxon>
        <taxon>Rhinopomastidae</taxon>
        <taxon>Rhinopomastus</taxon>
    </lineage>
</organism>
<keyword evidence="3" id="KW-1185">Reference proteome</keyword>
<evidence type="ECO:0000259" key="1">
    <source>
        <dbReference type="Pfam" id="PF15269"/>
    </source>
</evidence>
<feature type="non-terminal residue" evidence="2">
    <location>
        <position position="1"/>
    </location>
</feature>
<name>A0A7L1NDB7_RHICY</name>
<dbReference type="PANTHER" id="PTHR14678:SF2">
    <property type="entry name" value="PROLINE-RICH PROTEIN 35"/>
    <property type="match status" value="1"/>
</dbReference>
<evidence type="ECO:0000313" key="3">
    <source>
        <dbReference type="Proteomes" id="UP000565785"/>
    </source>
</evidence>
<comment type="caution">
    <text evidence="2">The sequence shown here is derived from an EMBL/GenBank/DDBJ whole genome shotgun (WGS) entry which is preliminary data.</text>
</comment>
<dbReference type="Proteomes" id="UP000565785">
    <property type="component" value="Unassembled WGS sequence"/>
</dbReference>
<accession>A0A7L1NDB7</accession>
<feature type="non-terminal residue" evidence="2">
    <location>
        <position position="504"/>
    </location>
</feature>
<dbReference type="Pfam" id="PF15269">
    <property type="entry name" value="zf-C2H2_7"/>
    <property type="match status" value="1"/>
</dbReference>
<dbReference type="EMBL" id="VXBP01005304">
    <property type="protein sequence ID" value="NXN97864.1"/>
    <property type="molecule type" value="Genomic_DNA"/>
</dbReference>
<dbReference type="OrthoDB" id="9885698at2759"/>
<dbReference type="AlphaFoldDB" id="A0A7L1NDB7"/>